<dbReference type="SUPFAM" id="SSF51735">
    <property type="entry name" value="NAD(P)-binding Rossmann-fold domains"/>
    <property type="match status" value="1"/>
</dbReference>
<name>A0A4Q2U202_9HYPH</name>
<dbReference type="Pfam" id="PF08240">
    <property type="entry name" value="ADH_N"/>
    <property type="match status" value="1"/>
</dbReference>
<dbReference type="PANTHER" id="PTHR43677:SF4">
    <property type="entry name" value="QUINONE OXIDOREDUCTASE-LIKE PROTEIN 2"/>
    <property type="match status" value="1"/>
</dbReference>
<dbReference type="Pfam" id="PF00107">
    <property type="entry name" value="ADH_zinc_N"/>
    <property type="match status" value="1"/>
</dbReference>
<feature type="domain" description="Enoyl reductase (ER)" evidence="1">
    <location>
        <begin position="10"/>
        <end position="329"/>
    </location>
</feature>
<dbReference type="RefSeq" id="WP_129228353.1">
    <property type="nucleotide sequence ID" value="NZ_QYBB01000024.1"/>
</dbReference>
<reference evidence="2 3" key="2">
    <citation type="submission" date="2019-02" db="EMBL/GenBank/DDBJ databases">
        <title>'Lichenibacterium ramalinii' gen. nov. sp. nov., 'Lichenibacterium minor' gen. nov. sp. nov.</title>
        <authorList>
            <person name="Pankratov T."/>
        </authorList>
    </citation>
    <scope>NUCLEOTIDE SEQUENCE [LARGE SCALE GENOMIC DNA]</scope>
    <source>
        <strain evidence="2 3">RmlP026</strain>
    </source>
</reference>
<evidence type="ECO:0000313" key="3">
    <source>
        <dbReference type="Proteomes" id="UP000290759"/>
    </source>
</evidence>
<dbReference type="AlphaFoldDB" id="A0A4Q2U202"/>
<keyword evidence="3" id="KW-1185">Reference proteome</keyword>
<dbReference type="SMART" id="SM00829">
    <property type="entry name" value="PKS_ER"/>
    <property type="match status" value="1"/>
</dbReference>
<dbReference type="CDD" id="cd08241">
    <property type="entry name" value="QOR1"/>
    <property type="match status" value="1"/>
</dbReference>
<dbReference type="OrthoDB" id="4190732at2"/>
<dbReference type="InterPro" id="IPR020843">
    <property type="entry name" value="ER"/>
</dbReference>
<dbReference type="Gene3D" id="3.90.180.10">
    <property type="entry name" value="Medium-chain alcohol dehydrogenases, catalytic domain"/>
    <property type="match status" value="1"/>
</dbReference>
<sequence length="335" mass="34066">MRAMLSFASGGPDSLKLTDLPEPVPGPGEVAVAVRACGINFPDSLIIADRYQARPPRPFAPGGEVAGTVAAVGEGVTEPRVGDRVVGTPGWGGLAERIVLPAAGCRAMPDAMPFDEAACFLFTYGTSYHALVDRGGLAAGQTLLVLGAAGGVGVAAVEIGRALGARVVAAASSDEKLAFATRCGAHDGIVYPAGPLDRDGAKALAAAFKGACGADGADVVYDAVGGAYAEPALRAVAWDGRYLVVGFPAGIPSIPLNLPLLKSCAIVGVFWGGFVRRDPEGSARNERALFDLYAAGALKPRISARYPLERAGDAIASLADRRALGKVVVTMGDAP</sequence>
<evidence type="ECO:0000313" key="2">
    <source>
        <dbReference type="EMBL" id="RYC30503.1"/>
    </source>
</evidence>
<proteinExistence type="predicted"/>
<gene>
    <name evidence="2" type="ORF">D3273_18375</name>
</gene>
<comment type="caution">
    <text evidence="2">The sequence shown here is derived from an EMBL/GenBank/DDBJ whole genome shotgun (WGS) entry which is preliminary data.</text>
</comment>
<dbReference type="Proteomes" id="UP000290759">
    <property type="component" value="Unassembled WGS sequence"/>
</dbReference>
<dbReference type="GO" id="GO:0016491">
    <property type="term" value="F:oxidoreductase activity"/>
    <property type="evidence" value="ECO:0007669"/>
    <property type="project" value="InterPro"/>
</dbReference>
<dbReference type="EMBL" id="QYBB01000024">
    <property type="protein sequence ID" value="RYC30503.1"/>
    <property type="molecule type" value="Genomic_DNA"/>
</dbReference>
<dbReference type="InterPro" id="IPR051397">
    <property type="entry name" value="Zn-ADH-like_protein"/>
</dbReference>
<evidence type="ECO:0000259" key="1">
    <source>
        <dbReference type="SMART" id="SM00829"/>
    </source>
</evidence>
<organism evidence="2 3">
    <name type="scientific">Lichenibacterium minor</name>
    <dbReference type="NCBI Taxonomy" id="2316528"/>
    <lineage>
        <taxon>Bacteria</taxon>
        <taxon>Pseudomonadati</taxon>
        <taxon>Pseudomonadota</taxon>
        <taxon>Alphaproteobacteria</taxon>
        <taxon>Hyphomicrobiales</taxon>
        <taxon>Lichenihabitantaceae</taxon>
        <taxon>Lichenibacterium</taxon>
    </lineage>
</organism>
<accession>A0A4Q2U202</accession>
<reference evidence="2 3" key="1">
    <citation type="submission" date="2018-12" db="EMBL/GenBank/DDBJ databases">
        <authorList>
            <person name="Grouzdev D.S."/>
            <person name="Krutkina M.S."/>
        </authorList>
    </citation>
    <scope>NUCLEOTIDE SEQUENCE [LARGE SCALE GENOMIC DNA]</scope>
    <source>
        <strain evidence="2 3">RmlP026</strain>
    </source>
</reference>
<dbReference type="Gene3D" id="3.40.50.720">
    <property type="entry name" value="NAD(P)-binding Rossmann-like Domain"/>
    <property type="match status" value="1"/>
</dbReference>
<dbReference type="InterPro" id="IPR013154">
    <property type="entry name" value="ADH-like_N"/>
</dbReference>
<protein>
    <submittedName>
        <fullName evidence="2">NADPH:quinone oxidoreductase family protein</fullName>
    </submittedName>
</protein>
<dbReference type="PANTHER" id="PTHR43677">
    <property type="entry name" value="SHORT-CHAIN DEHYDROGENASE/REDUCTASE"/>
    <property type="match status" value="1"/>
</dbReference>
<dbReference type="InterPro" id="IPR036291">
    <property type="entry name" value="NAD(P)-bd_dom_sf"/>
</dbReference>
<dbReference type="InterPro" id="IPR011032">
    <property type="entry name" value="GroES-like_sf"/>
</dbReference>
<dbReference type="SUPFAM" id="SSF50129">
    <property type="entry name" value="GroES-like"/>
    <property type="match status" value="1"/>
</dbReference>
<dbReference type="InterPro" id="IPR013149">
    <property type="entry name" value="ADH-like_C"/>
</dbReference>